<dbReference type="GO" id="GO:0008170">
    <property type="term" value="F:N-methyltransferase activity"/>
    <property type="evidence" value="ECO:0007669"/>
    <property type="project" value="InterPro"/>
</dbReference>
<dbReference type="Pfam" id="PF01555">
    <property type="entry name" value="N6_N4_Mtase"/>
    <property type="match status" value="1"/>
</dbReference>
<sequence>MSRFSNNGKNYLYYGDNLDNLRRFVPDESVDLCYIDPPFNSKRNYNQIYNRIGKEDIAQAQAFIDTWMWDDLARKGFSDIVQNSNGLFTNQATNLIIGLEKVLGQDSLLAYLVSMTLRVAEIHRVLKPTGNFYFHCDPTSSHYLKLILDSIFCSQSGDFKNEIIWNYSGWNSKLKDSFSKRHDVIFFYSKGKTQTFNSYSLPYESKEQYVSRRKQKIFRDETGREYVLSDRGGGQRIKRYLDEAMAYGQPIDDVWKIDKLNNSSKERLGYPTQKPEALLERIIKASTNEGDIVLDAYCGCGTSVAVAQKLNRRWIGIDITYQAISVILKRLEDTHGSQVLDDVILDGIPRDINSAEALANRKDDRTRKEFEKWAVLTYSKNRAAINQKKGADQGVDGRAFFPITDKEFGSIIFQVKSGKVDARDIRDLVGTMSREKADLGVFITLKSPTQPMIKEAKSAGLYHYQFFDRDIPKIQIVTVEEIINGDAKFNVPLVAGVLKSAPRSNDDGGEQLELVAG</sequence>
<dbReference type="PANTHER" id="PTHR13370:SF24">
    <property type="entry name" value="TYPE III RESTRICTION-MODIFICATION ENZYME STYLTI MOD SUBUNIT"/>
    <property type="match status" value="1"/>
</dbReference>
<dbReference type="InterPro" id="IPR001091">
    <property type="entry name" value="RM_Methyltransferase"/>
</dbReference>
<dbReference type="GO" id="GO:0005737">
    <property type="term" value="C:cytoplasm"/>
    <property type="evidence" value="ECO:0007669"/>
    <property type="project" value="TreeGrafter"/>
</dbReference>
<dbReference type="EMBL" id="AP018203">
    <property type="protein sequence ID" value="BAY56609.1"/>
    <property type="molecule type" value="Genomic_DNA"/>
</dbReference>
<evidence type="ECO:0000256" key="3">
    <source>
        <dbReference type="ARBA" id="ARBA00022679"/>
    </source>
</evidence>
<keyword evidence="2 6" id="KW-0489">Methyltransferase</keyword>
<evidence type="ECO:0000256" key="1">
    <source>
        <dbReference type="ARBA" id="ARBA00006594"/>
    </source>
</evidence>
<feature type="domain" description="DNA methylase N-4/N-6" evidence="4">
    <location>
        <begin position="30"/>
        <end position="327"/>
    </location>
</feature>
<dbReference type="AlphaFoldDB" id="A0A1Z4JIP3"/>
<evidence type="ECO:0000259" key="4">
    <source>
        <dbReference type="Pfam" id="PF01555"/>
    </source>
</evidence>
<evidence type="ECO:0000259" key="5">
    <source>
        <dbReference type="Pfam" id="PF04471"/>
    </source>
</evidence>
<dbReference type="GO" id="GO:0004519">
    <property type="term" value="F:endonuclease activity"/>
    <property type="evidence" value="ECO:0007669"/>
    <property type="project" value="InterPro"/>
</dbReference>
<keyword evidence="3" id="KW-0808">Transferase</keyword>
<dbReference type="PANTHER" id="PTHR13370">
    <property type="entry name" value="RNA METHYLASE-RELATED"/>
    <property type="match status" value="1"/>
</dbReference>
<name>A0A1Z4JIP3_LEPBY</name>
<feature type="domain" description="Restriction endonuclease type IV Mrr" evidence="5">
    <location>
        <begin position="367"/>
        <end position="459"/>
    </location>
</feature>
<dbReference type="InterPro" id="IPR029063">
    <property type="entry name" value="SAM-dependent_MTases_sf"/>
</dbReference>
<organism evidence="6 7">
    <name type="scientific">Leptolyngbya boryana NIES-2135</name>
    <dbReference type="NCBI Taxonomy" id="1973484"/>
    <lineage>
        <taxon>Bacteria</taxon>
        <taxon>Bacillati</taxon>
        <taxon>Cyanobacteriota</taxon>
        <taxon>Cyanophyceae</taxon>
        <taxon>Leptolyngbyales</taxon>
        <taxon>Leptolyngbyaceae</taxon>
        <taxon>Leptolyngbya group</taxon>
        <taxon>Leptolyngbya</taxon>
    </lineage>
</organism>
<evidence type="ECO:0000256" key="2">
    <source>
        <dbReference type="ARBA" id="ARBA00022603"/>
    </source>
</evidence>
<dbReference type="GO" id="GO:0003677">
    <property type="term" value="F:DNA binding"/>
    <property type="evidence" value="ECO:0007669"/>
    <property type="project" value="InterPro"/>
</dbReference>
<dbReference type="InterPro" id="IPR007560">
    <property type="entry name" value="Restrct_endonuc_IV_Mrr"/>
</dbReference>
<comment type="similarity">
    <text evidence="1">Belongs to the N(4)/N(6)-methyltransferase family.</text>
</comment>
<proteinExistence type="inferred from homology"/>
<gene>
    <name evidence="6" type="ORF">NIES2135_34430</name>
</gene>
<dbReference type="Gene3D" id="3.40.50.150">
    <property type="entry name" value="Vaccinia Virus protein VP39"/>
    <property type="match status" value="1"/>
</dbReference>
<dbReference type="Pfam" id="PF04471">
    <property type="entry name" value="Mrr_cat"/>
    <property type="match status" value="1"/>
</dbReference>
<reference evidence="6 7" key="1">
    <citation type="submission" date="2017-06" db="EMBL/GenBank/DDBJ databases">
        <title>Genome sequencing of cyanobaciteial culture collection at National Institute for Environmental Studies (NIES).</title>
        <authorList>
            <person name="Hirose Y."/>
            <person name="Shimura Y."/>
            <person name="Fujisawa T."/>
            <person name="Nakamura Y."/>
            <person name="Kawachi M."/>
        </authorList>
    </citation>
    <scope>NUCLEOTIDE SEQUENCE [LARGE SCALE GENOMIC DNA]</scope>
    <source>
        <strain evidence="6 7">NIES-2135</strain>
    </source>
</reference>
<dbReference type="InterPro" id="IPR002941">
    <property type="entry name" value="DNA_methylase_N4/N6"/>
</dbReference>
<dbReference type="GO" id="GO:0032259">
    <property type="term" value="P:methylation"/>
    <property type="evidence" value="ECO:0007669"/>
    <property type="project" value="UniProtKB-KW"/>
</dbReference>
<evidence type="ECO:0000313" key="6">
    <source>
        <dbReference type="EMBL" id="BAY56609.1"/>
    </source>
</evidence>
<dbReference type="SUPFAM" id="SSF53335">
    <property type="entry name" value="S-adenosyl-L-methionine-dependent methyltransferases"/>
    <property type="match status" value="1"/>
</dbReference>
<dbReference type="Proteomes" id="UP000217895">
    <property type="component" value="Chromosome"/>
</dbReference>
<dbReference type="Gene3D" id="3.40.1350.10">
    <property type="match status" value="1"/>
</dbReference>
<keyword evidence="7" id="KW-1185">Reference proteome</keyword>
<dbReference type="REBASE" id="206841">
    <property type="entry name" value="M.Lbo2135ORF34430P"/>
</dbReference>
<dbReference type="PROSITE" id="PS00092">
    <property type="entry name" value="N6_MTASE"/>
    <property type="match status" value="1"/>
</dbReference>
<accession>A0A1Z4JIP3</accession>
<dbReference type="InterPro" id="IPR002052">
    <property type="entry name" value="DNA_methylase_N6_adenine_CS"/>
</dbReference>
<dbReference type="GO" id="GO:0009307">
    <property type="term" value="P:DNA restriction-modification system"/>
    <property type="evidence" value="ECO:0007669"/>
    <property type="project" value="InterPro"/>
</dbReference>
<protein>
    <submittedName>
        <fullName evidence="6">DNA methylase N-4/N-6 domain protein</fullName>
    </submittedName>
</protein>
<dbReference type="PRINTS" id="PR00508">
    <property type="entry name" value="S21N4MTFRASE"/>
</dbReference>
<dbReference type="InterPro" id="IPR011856">
    <property type="entry name" value="tRNA_endonuc-like_dom_sf"/>
</dbReference>
<evidence type="ECO:0000313" key="7">
    <source>
        <dbReference type="Proteomes" id="UP000217895"/>
    </source>
</evidence>